<reference evidence="8 9" key="1">
    <citation type="submission" date="2017-04" db="EMBL/GenBank/DDBJ databases">
        <authorList>
            <person name="Varghese N."/>
            <person name="Submissions S."/>
        </authorList>
    </citation>
    <scope>NUCLEOTIDE SEQUENCE [LARGE SCALE GENOMIC DNA]</scope>
    <source>
        <strain evidence="8 9">J12</strain>
    </source>
</reference>
<feature type="transmembrane region" description="Helical" evidence="6">
    <location>
        <begin position="144"/>
        <end position="162"/>
    </location>
</feature>
<evidence type="ECO:0000256" key="2">
    <source>
        <dbReference type="ARBA" id="ARBA00022448"/>
    </source>
</evidence>
<keyword evidence="9" id="KW-1185">Reference proteome</keyword>
<dbReference type="PROSITE" id="PS50850">
    <property type="entry name" value="MFS"/>
    <property type="match status" value="1"/>
</dbReference>
<protein>
    <submittedName>
        <fullName evidence="8">MFS transporter, DHA2 family, metal-tetracycline-proton antiporter</fullName>
    </submittedName>
</protein>
<dbReference type="Proteomes" id="UP000192939">
    <property type="component" value="Unassembled WGS sequence"/>
</dbReference>
<dbReference type="PRINTS" id="PR01036">
    <property type="entry name" value="TCRTETB"/>
</dbReference>
<dbReference type="EMBL" id="FXAE01000004">
    <property type="protein sequence ID" value="SME99125.1"/>
    <property type="molecule type" value="Genomic_DNA"/>
</dbReference>
<comment type="subcellular location">
    <subcellularLocation>
        <location evidence="1">Cell membrane</location>
        <topology evidence="1">Multi-pass membrane protein</topology>
    </subcellularLocation>
</comment>
<evidence type="ECO:0000259" key="7">
    <source>
        <dbReference type="PROSITE" id="PS50850"/>
    </source>
</evidence>
<organism evidence="8 9">
    <name type="scientific">Paenibacillus barengoltzii J12</name>
    <dbReference type="NCBI Taxonomy" id="935846"/>
    <lineage>
        <taxon>Bacteria</taxon>
        <taxon>Bacillati</taxon>
        <taxon>Bacillota</taxon>
        <taxon>Bacilli</taxon>
        <taxon>Bacillales</taxon>
        <taxon>Paenibacillaceae</taxon>
        <taxon>Paenibacillus</taxon>
    </lineage>
</organism>
<feature type="transmembrane region" description="Helical" evidence="6">
    <location>
        <begin position="313"/>
        <end position="331"/>
    </location>
</feature>
<keyword evidence="3 6" id="KW-0812">Transmembrane</keyword>
<keyword evidence="2" id="KW-0813">Transport</keyword>
<evidence type="ECO:0000256" key="6">
    <source>
        <dbReference type="SAM" id="Phobius"/>
    </source>
</evidence>
<proteinExistence type="predicted"/>
<feature type="transmembrane region" description="Helical" evidence="6">
    <location>
        <begin position="235"/>
        <end position="257"/>
    </location>
</feature>
<dbReference type="PANTHER" id="PTHR42718:SF9">
    <property type="entry name" value="MAJOR FACILITATOR SUPERFAMILY MULTIDRUG TRANSPORTER MFSC"/>
    <property type="match status" value="1"/>
</dbReference>
<evidence type="ECO:0000256" key="4">
    <source>
        <dbReference type="ARBA" id="ARBA00022989"/>
    </source>
</evidence>
<dbReference type="Gene3D" id="1.20.1250.20">
    <property type="entry name" value="MFS general substrate transporter like domains"/>
    <property type="match status" value="1"/>
</dbReference>
<feature type="transmembrane region" description="Helical" evidence="6">
    <location>
        <begin position="343"/>
        <end position="362"/>
    </location>
</feature>
<feature type="transmembrane region" description="Helical" evidence="6">
    <location>
        <begin position="368"/>
        <end position="388"/>
    </location>
</feature>
<gene>
    <name evidence="8" type="ORF">SAMN02744124_00677</name>
</gene>
<keyword evidence="5 6" id="KW-0472">Membrane</keyword>
<evidence type="ECO:0000256" key="3">
    <source>
        <dbReference type="ARBA" id="ARBA00022692"/>
    </source>
</evidence>
<dbReference type="InterPro" id="IPR020846">
    <property type="entry name" value="MFS_dom"/>
</dbReference>
<keyword evidence="4 6" id="KW-1133">Transmembrane helix</keyword>
<feature type="transmembrane region" description="Helical" evidence="6">
    <location>
        <begin position="448"/>
        <end position="469"/>
    </location>
</feature>
<sequence length="483" mass="50408">MKTKSKQNESVQNRVSTKLFMMVLVLSSLLAAITVDMVNPVLGLISESLQASTVQVSWVVTGITLLLAIGIPLYGRMSDFIELKKLYTFATFVLSIGSLICVLAPSLPVLVLGRMVQGAGMSAIPVLSVVAVSKFFAEGKRGTALGVIAGCIGIGTALGPIFGGVVGQTWGWPALFWITFILSLFTVVGSIFALPGNKPITADEAGRGFDLAGGALLGLAVGLFLLGVTQGESNGFTSLSTLGSLLGSLISMIGFIWRIGVARNPFVRPDLFKNKFYVSSVVVAFLSAFSYFAVLVYVPLLNLEVNQLTPGKAGLTLLPGGAAVALLSPWVGRISDRVGTKSLIFTGLIVMGSSTFFLSTFASGASPIMSSVGVMGAGIAFALVNSPATNSAVKVLQKDMIGVGMGFFQGALYLGAGAGASLVGAFLHARRDANFPLNPMYRLDVVNYSDSFLVVTIAVIVALIASIGLKNDKQGSRLVKPTK</sequence>
<evidence type="ECO:0000256" key="1">
    <source>
        <dbReference type="ARBA" id="ARBA00004651"/>
    </source>
</evidence>
<dbReference type="Pfam" id="PF07690">
    <property type="entry name" value="MFS_1"/>
    <property type="match status" value="1"/>
</dbReference>
<evidence type="ECO:0000313" key="8">
    <source>
        <dbReference type="EMBL" id="SME99125.1"/>
    </source>
</evidence>
<comment type="caution">
    <text evidence="8">The sequence shown here is derived from an EMBL/GenBank/DDBJ whole genome shotgun (WGS) entry which is preliminary data.</text>
</comment>
<feature type="transmembrane region" description="Helical" evidence="6">
    <location>
        <begin position="277"/>
        <end position="301"/>
    </location>
</feature>
<feature type="transmembrane region" description="Helical" evidence="6">
    <location>
        <begin position="174"/>
        <end position="196"/>
    </location>
</feature>
<name>A0ABY1LTA0_9BACL</name>
<dbReference type="RefSeq" id="WP_085278325.1">
    <property type="nucleotide sequence ID" value="NZ_FXAE01000004.1"/>
</dbReference>
<accession>A0ABY1LTA0</accession>
<feature type="domain" description="Major facilitator superfamily (MFS) profile" evidence="7">
    <location>
        <begin position="20"/>
        <end position="474"/>
    </location>
</feature>
<dbReference type="SUPFAM" id="SSF103473">
    <property type="entry name" value="MFS general substrate transporter"/>
    <property type="match status" value="1"/>
</dbReference>
<feature type="transmembrane region" description="Helical" evidence="6">
    <location>
        <begin position="400"/>
        <end position="428"/>
    </location>
</feature>
<feature type="transmembrane region" description="Helical" evidence="6">
    <location>
        <begin position="86"/>
        <end position="107"/>
    </location>
</feature>
<feature type="transmembrane region" description="Helical" evidence="6">
    <location>
        <begin position="119"/>
        <end position="137"/>
    </location>
</feature>
<dbReference type="PANTHER" id="PTHR42718">
    <property type="entry name" value="MAJOR FACILITATOR SUPERFAMILY MULTIDRUG TRANSPORTER MFSC"/>
    <property type="match status" value="1"/>
</dbReference>
<evidence type="ECO:0000313" key="9">
    <source>
        <dbReference type="Proteomes" id="UP000192939"/>
    </source>
</evidence>
<dbReference type="InterPro" id="IPR011701">
    <property type="entry name" value="MFS"/>
</dbReference>
<feature type="transmembrane region" description="Helical" evidence="6">
    <location>
        <begin position="208"/>
        <end position="229"/>
    </location>
</feature>
<evidence type="ECO:0000256" key="5">
    <source>
        <dbReference type="ARBA" id="ARBA00023136"/>
    </source>
</evidence>
<feature type="transmembrane region" description="Helical" evidence="6">
    <location>
        <begin position="53"/>
        <end position="74"/>
    </location>
</feature>
<dbReference type="CDD" id="cd17321">
    <property type="entry name" value="MFS_MMR_MDR_like"/>
    <property type="match status" value="1"/>
</dbReference>
<dbReference type="InterPro" id="IPR036259">
    <property type="entry name" value="MFS_trans_sf"/>
</dbReference>
<dbReference type="Gene3D" id="1.20.1720.10">
    <property type="entry name" value="Multidrug resistance protein D"/>
    <property type="match status" value="1"/>
</dbReference>